<feature type="domain" description="CSC1/OSCA1-like N-terminal transmembrane" evidence="9">
    <location>
        <begin position="30"/>
        <end position="182"/>
    </location>
</feature>
<feature type="transmembrane region" description="Helical" evidence="7">
    <location>
        <begin position="430"/>
        <end position="452"/>
    </location>
</feature>
<dbReference type="Pfam" id="PF14703">
    <property type="entry name" value="PHM7_cyt"/>
    <property type="match status" value="1"/>
</dbReference>
<comment type="subcellular location">
    <subcellularLocation>
        <location evidence="1">Membrane</location>
        <topology evidence="1">Multi-pass membrane protein</topology>
    </subcellularLocation>
</comment>
<evidence type="ECO:0000313" key="12">
    <source>
        <dbReference type="Proteomes" id="UP001391051"/>
    </source>
</evidence>
<evidence type="ECO:0000256" key="7">
    <source>
        <dbReference type="SAM" id="Phobius"/>
    </source>
</evidence>
<dbReference type="InterPro" id="IPR032880">
    <property type="entry name" value="CSC1/OSCA1-like_N"/>
</dbReference>
<keyword evidence="3" id="KW-0813">Transport</keyword>
<evidence type="ECO:0000256" key="1">
    <source>
        <dbReference type="ARBA" id="ARBA00004141"/>
    </source>
</evidence>
<feature type="transmembrane region" description="Helical" evidence="7">
    <location>
        <begin position="641"/>
        <end position="667"/>
    </location>
</feature>
<evidence type="ECO:0000259" key="8">
    <source>
        <dbReference type="Pfam" id="PF02714"/>
    </source>
</evidence>
<keyword evidence="12" id="KW-1185">Reference proteome</keyword>
<dbReference type="InterPro" id="IPR003864">
    <property type="entry name" value="CSC1/OSCA1-like_7TM"/>
</dbReference>
<comment type="caution">
    <text evidence="11">The sequence shown here is derived from an EMBL/GenBank/DDBJ whole genome shotgun (WGS) entry which is preliminary data.</text>
</comment>
<feature type="transmembrane region" description="Helical" evidence="7">
    <location>
        <begin position="30"/>
        <end position="52"/>
    </location>
</feature>
<proteinExistence type="inferred from homology"/>
<dbReference type="InterPro" id="IPR027815">
    <property type="entry name" value="CSC1/OSCA1-like_cyt"/>
</dbReference>
<keyword evidence="5 7" id="KW-1133">Transmembrane helix</keyword>
<evidence type="ECO:0000313" key="11">
    <source>
        <dbReference type="EMBL" id="KAK7937484.1"/>
    </source>
</evidence>
<feature type="transmembrane region" description="Helical" evidence="7">
    <location>
        <begin position="117"/>
        <end position="135"/>
    </location>
</feature>
<feature type="transmembrane region" description="Helical" evidence="7">
    <location>
        <begin position="384"/>
        <end position="410"/>
    </location>
</feature>
<feature type="domain" description="CSC1/OSCA1-like 7TM region" evidence="8">
    <location>
        <begin position="384"/>
        <end position="662"/>
    </location>
</feature>
<dbReference type="EMBL" id="JAQQWE010000010">
    <property type="protein sequence ID" value="KAK7937484.1"/>
    <property type="molecule type" value="Genomic_DNA"/>
</dbReference>
<name>A0ABR1PSR5_9PEZI</name>
<accession>A0ABR1PSR5</accession>
<dbReference type="Pfam" id="PF02714">
    <property type="entry name" value="RSN1_7TM"/>
    <property type="match status" value="1"/>
</dbReference>
<evidence type="ECO:0008006" key="13">
    <source>
        <dbReference type="Google" id="ProtNLM"/>
    </source>
</evidence>
<feature type="transmembrane region" description="Helical" evidence="7">
    <location>
        <begin position="155"/>
        <end position="181"/>
    </location>
</feature>
<reference evidence="11 12" key="1">
    <citation type="submission" date="2023-01" db="EMBL/GenBank/DDBJ databases">
        <title>Analysis of 21 Apiospora genomes using comparative genomics revels a genus with tremendous synthesis potential of carbohydrate active enzymes and secondary metabolites.</title>
        <authorList>
            <person name="Sorensen T."/>
        </authorList>
    </citation>
    <scope>NUCLEOTIDE SEQUENCE [LARGE SCALE GENOMIC DNA]</scope>
    <source>
        <strain evidence="11 12">CBS 24483</strain>
    </source>
</reference>
<dbReference type="Proteomes" id="UP001391051">
    <property type="component" value="Unassembled WGS sequence"/>
</dbReference>
<feature type="domain" description="CSC1/OSCA1-like cytosolic" evidence="10">
    <location>
        <begin position="206"/>
        <end position="372"/>
    </location>
</feature>
<feature type="transmembrane region" description="Helical" evidence="7">
    <location>
        <begin position="479"/>
        <end position="498"/>
    </location>
</feature>
<protein>
    <recommendedName>
        <fullName evidence="13">DUF221-domain-containing protein</fullName>
    </recommendedName>
</protein>
<dbReference type="PANTHER" id="PTHR13018">
    <property type="entry name" value="PROBABLE MEMBRANE PROTEIN DUF221-RELATED"/>
    <property type="match status" value="1"/>
</dbReference>
<sequence length="771" mass="87277">MFTLQPRNNDPEDFLQYIQSPFNTQLTTKAFWSSFGYSISGAVLCAVLFCLLRPRNKTIYAPRLKHISDGKRVPPAVSNGVFGWVQPVVKTRDQTLVEKIGQDATVFLHFTTMCRNITIFLSIIGCGVYIPLNIVENSKNRSSDGSNTFMKFAPYSVGGRACWAYVATSHAFDIVICYFLWKSSRIVARIRCEYFESSEYQNKAFSRTLMVTDIPDRYRTDAGIVELVRPFSTSRDLSGTIAHSLKELPELITTYEGAVRELEVVLSKYSGHPKRLPAKRPICKAREGDDTSFAPGSKVDAIEYLVSRTHRLSVKIHETRNAIVDKEVLPYGFATCPNMEQAHELAYAARKQHPHGSKIQLAPGPYHVIWKNLSLPKETRRRRVFMGHIAVSALVAVWTVPNALIAVFLADLSKLGAIWPTFQAELERHPRTWGAIQGILAPLVTTLFYLLLPTIFRRLSIYAGNLSKTERERGVARKLYVFFIFNNLIVFSFFSAAWKYAAAVIRAQSNQNLWAAIKDNQPFENLMGAFCDVSPFWLNYLLQRNLGAALDVSQLVKLGRDWLSRRILNLTPRELLELTAPPPFDYASHYNNFLFYVTIALVFAPFQPLVLPVTAFYFTTDSYLKKYLLMYVFVTKHESGGGFWGFIVNRVLAATLLSNVVATIFVVARRESYVQIILMAPLFAILGGFKYFCIKTFDDDQCFYSKRGKKVSDDAVMEKRNDESVDVRFGHPALYSKLIVPMVSTRARGILRDAQGSRLDTGLGGIPQQRK</sequence>
<comment type="similarity">
    <text evidence="2">Belongs to the CSC1 (TC 1.A.17) family.</text>
</comment>
<dbReference type="RefSeq" id="XP_066692812.1">
    <property type="nucleotide sequence ID" value="XM_066850574.1"/>
</dbReference>
<evidence type="ECO:0000256" key="6">
    <source>
        <dbReference type="ARBA" id="ARBA00023136"/>
    </source>
</evidence>
<evidence type="ECO:0000256" key="3">
    <source>
        <dbReference type="ARBA" id="ARBA00022448"/>
    </source>
</evidence>
<evidence type="ECO:0000256" key="5">
    <source>
        <dbReference type="ARBA" id="ARBA00022989"/>
    </source>
</evidence>
<organism evidence="11 12">
    <name type="scientific">Apiospora aurea</name>
    <dbReference type="NCBI Taxonomy" id="335848"/>
    <lineage>
        <taxon>Eukaryota</taxon>
        <taxon>Fungi</taxon>
        <taxon>Dikarya</taxon>
        <taxon>Ascomycota</taxon>
        <taxon>Pezizomycotina</taxon>
        <taxon>Sordariomycetes</taxon>
        <taxon>Xylariomycetidae</taxon>
        <taxon>Amphisphaeriales</taxon>
        <taxon>Apiosporaceae</taxon>
        <taxon>Apiospora</taxon>
    </lineage>
</organism>
<evidence type="ECO:0000259" key="9">
    <source>
        <dbReference type="Pfam" id="PF13967"/>
    </source>
</evidence>
<dbReference type="PANTHER" id="PTHR13018:SF149">
    <property type="entry name" value="DOMAIN PROTEIN, PUTATIVE (AFU_ORTHOLOGUE AFUA_3G11660)-RELATED"/>
    <property type="match status" value="1"/>
</dbReference>
<dbReference type="GeneID" id="92083636"/>
<evidence type="ECO:0000256" key="4">
    <source>
        <dbReference type="ARBA" id="ARBA00022692"/>
    </source>
</evidence>
<evidence type="ECO:0000256" key="2">
    <source>
        <dbReference type="ARBA" id="ARBA00007779"/>
    </source>
</evidence>
<keyword evidence="6 7" id="KW-0472">Membrane</keyword>
<gene>
    <name evidence="11" type="ORF">PG986_014352</name>
</gene>
<feature type="transmembrane region" description="Helical" evidence="7">
    <location>
        <begin position="673"/>
        <end position="693"/>
    </location>
</feature>
<keyword evidence="4 7" id="KW-0812">Transmembrane</keyword>
<feature type="transmembrane region" description="Helical" evidence="7">
    <location>
        <begin position="593"/>
        <end position="620"/>
    </location>
</feature>
<dbReference type="Pfam" id="PF13967">
    <property type="entry name" value="RSN1_TM"/>
    <property type="match status" value="1"/>
</dbReference>
<dbReference type="InterPro" id="IPR045122">
    <property type="entry name" value="Csc1-like"/>
</dbReference>
<evidence type="ECO:0000259" key="10">
    <source>
        <dbReference type="Pfam" id="PF14703"/>
    </source>
</evidence>